<proteinExistence type="predicted"/>
<evidence type="ECO:0000259" key="2">
    <source>
        <dbReference type="PROSITE" id="PS50053"/>
    </source>
</evidence>
<dbReference type="PROSITE" id="PS50053">
    <property type="entry name" value="UBIQUITIN_2"/>
    <property type="match status" value="1"/>
</dbReference>
<name>A0A6A4H7A9_9AGAR</name>
<feature type="region of interest" description="Disordered" evidence="1">
    <location>
        <begin position="164"/>
        <end position="187"/>
    </location>
</feature>
<dbReference type="InterPro" id="IPR029071">
    <property type="entry name" value="Ubiquitin-like_domsf"/>
</dbReference>
<keyword evidence="4" id="KW-1185">Reference proteome</keyword>
<protein>
    <recommendedName>
        <fullName evidence="2">Ubiquitin-like domain-containing protein</fullName>
    </recommendedName>
</protein>
<dbReference type="AlphaFoldDB" id="A0A6A4H7A9"/>
<gene>
    <name evidence="3" type="ORF">BT96DRAFT_1050363</name>
</gene>
<evidence type="ECO:0000256" key="1">
    <source>
        <dbReference type="SAM" id="MobiDB-lite"/>
    </source>
</evidence>
<reference evidence="3" key="1">
    <citation type="journal article" date="2019" name="Environ. Microbiol.">
        <title>Fungal ecological strategies reflected in gene transcription - a case study of two litter decomposers.</title>
        <authorList>
            <person name="Barbi F."/>
            <person name="Kohler A."/>
            <person name="Barry K."/>
            <person name="Baskaran P."/>
            <person name="Daum C."/>
            <person name="Fauchery L."/>
            <person name="Ihrmark K."/>
            <person name="Kuo A."/>
            <person name="LaButti K."/>
            <person name="Lipzen A."/>
            <person name="Morin E."/>
            <person name="Grigoriev I.V."/>
            <person name="Henrissat B."/>
            <person name="Lindahl B."/>
            <person name="Martin F."/>
        </authorList>
    </citation>
    <scope>NUCLEOTIDE SEQUENCE</scope>
    <source>
        <strain evidence="3">JB14</strain>
    </source>
</reference>
<dbReference type="Gene3D" id="3.10.20.90">
    <property type="entry name" value="Phosphatidylinositol 3-kinase Catalytic Subunit, Chain A, domain 1"/>
    <property type="match status" value="1"/>
</dbReference>
<sequence length="187" mass="21034">MLGSTTLPNILSFNMEPEEDIPPDQQHLIFAGKQLKDRDALSEQYSEGVYPLPAISIPIQGIPYPIPALPEAAPAYGKTSRGPPSPWWLQVVVNVAVLECYIMTYVDMLWLYFAAYQKSELWANGEDEAARIYEKNGRRKDASGSRNDGSRGLRELWKWSLKATSPNKEKPRDRLTLRITDGKQPAG</sequence>
<dbReference type="SUPFAM" id="SSF54236">
    <property type="entry name" value="Ubiquitin-like"/>
    <property type="match status" value="1"/>
</dbReference>
<feature type="domain" description="Ubiquitin-like" evidence="2">
    <location>
        <begin position="15"/>
        <end position="43"/>
    </location>
</feature>
<accession>A0A6A4H7A9</accession>
<organism evidence="3 4">
    <name type="scientific">Gymnopus androsaceus JB14</name>
    <dbReference type="NCBI Taxonomy" id="1447944"/>
    <lineage>
        <taxon>Eukaryota</taxon>
        <taxon>Fungi</taxon>
        <taxon>Dikarya</taxon>
        <taxon>Basidiomycota</taxon>
        <taxon>Agaricomycotina</taxon>
        <taxon>Agaricomycetes</taxon>
        <taxon>Agaricomycetidae</taxon>
        <taxon>Agaricales</taxon>
        <taxon>Marasmiineae</taxon>
        <taxon>Omphalotaceae</taxon>
        <taxon>Gymnopus</taxon>
    </lineage>
</organism>
<evidence type="ECO:0000313" key="4">
    <source>
        <dbReference type="Proteomes" id="UP000799118"/>
    </source>
</evidence>
<dbReference type="Pfam" id="PF00240">
    <property type="entry name" value="ubiquitin"/>
    <property type="match status" value="1"/>
</dbReference>
<evidence type="ECO:0000313" key="3">
    <source>
        <dbReference type="EMBL" id="KAE9393686.1"/>
    </source>
</evidence>
<dbReference type="Proteomes" id="UP000799118">
    <property type="component" value="Unassembled WGS sequence"/>
</dbReference>
<dbReference type="InterPro" id="IPR000626">
    <property type="entry name" value="Ubiquitin-like_dom"/>
</dbReference>
<dbReference type="OrthoDB" id="428577at2759"/>
<feature type="compositionally biased region" description="Basic and acidic residues" evidence="1">
    <location>
        <begin position="167"/>
        <end position="176"/>
    </location>
</feature>
<dbReference type="EMBL" id="ML769566">
    <property type="protein sequence ID" value="KAE9393686.1"/>
    <property type="molecule type" value="Genomic_DNA"/>
</dbReference>